<evidence type="ECO:0000313" key="3">
    <source>
        <dbReference type="Proteomes" id="UP000019335"/>
    </source>
</evidence>
<comment type="caution">
    <text evidence="2">The sequence shown here is derived from an EMBL/GenBank/DDBJ whole genome shotgun (WGS) entry which is preliminary data.</text>
</comment>
<feature type="region of interest" description="Disordered" evidence="1">
    <location>
        <begin position="36"/>
        <end position="74"/>
    </location>
</feature>
<organism evidence="2 3">
    <name type="scientific">Nannochloropsis gaditana</name>
    <dbReference type="NCBI Taxonomy" id="72520"/>
    <lineage>
        <taxon>Eukaryota</taxon>
        <taxon>Sar</taxon>
        <taxon>Stramenopiles</taxon>
        <taxon>Ochrophyta</taxon>
        <taxon>Eustigmatophyceae</taxon>
        <taxon>Eustigmatales</taxon>
        <taxon>Monodopsidaceae</taxon>
        <taxon>Nannochloropsis</taxon>
    </lineage>
</organism>
<gene>
    <name evidence="2" type="ORF">Naga_102462g1</name>
</gene>
<dbReference type="EMBL" id="AZIL01003543">
    <property type="protein sequence ID" value="EWM19983.1"/>
    <property type="molecule type" value="Genomic_DNA"/>
</dbReference>
<name>W7T938_9STRA</name>
<evidence type="ECO:0000313" key="2">
    <source>
        <dbReference type="EMBL" id="EWM19983.1"/>
    </source>
</evidence>
<reference evidence="2 3" key="1">
    <citation type="journal article" date="2014" name="Mol. Plant">
        <title>Chromosome Scale Genome Assembly and Transcriptome Profiling of Nannochloropsis gaditana in Nitrogen Depletion.</title>
        <authorList>
            <person name="Corteggiani Carpinelli E."/>
            <person name="Telatin A."/>
            <person name="Vitulo N."/>
            <person name="Forcato C."/>
            <person name="D'Angelo M."/>
            <person name="Schiavon R."/>
            <person name="Vezzi A."/>
            <person name="Giacometti G.M."/>
            <person name="Morosinotto T."/>
            <person name="Valle G."/>
        </authorList>
    </citation>
    <scope>NUCLEOTIDE SEQUENCE [LARGE SCALE GENOMIC DNA]</scope>
    <source>
        <strain evidence="2 3">B-31</strain>
    </source>
</reference>
<proteinExistence type="predicted"/>
<dbReference type="AlphaFoldDB" id="W7T938"/>
<evidence type="ECO:0000256" key="1">
    <source>
        <dbReference type="SAM" id="MobiDB-lite"/>
    </source>
</evidence>
<accession>W7T938</accession>
<dbReference type="Proteomes" id="UP000019335">
    <property type="component" value="Unassembled WGS sequence"/>
</dbReference>
<protein>
    <submittedName>
        <fullName evidence="2">Uncharacterized protein</fullName>
    </submittedName>
</protein>
<sequence>MPLFVSCVAIRSFQVFIAARHPKLFSLMNNLPTMPLKPRLKEGDESDSEKSQAIGRTAQDGRGDALGRSALERW</sequence>
<feature type="compositionally biased region" description="Basic and acidic residues" evidence="1">
    <location>
        <begin position="59"/>
        <end position="74"/>
    </location>
</feature>
<keyword evidence="3" id="KW-1185">Reference proteome</keyword>